<sequence length="373" mass="40073">MTGRVLAINTGSTSTKIAYFVDGAKLFEQNLAHSVEALSKFDSVMDQDLMRKDAITEFLYERRIPLSDIDIVMARGGLITPIKTGIYEVTPVMRAALVEAKEGVHACNLSALIADDLAGEVNAARRSEGISGVCKAYIPDPPMADEVIPEAKVYGLPEFSRRPLFHALNSRAMCRRYARSTGRKYQDLTIIVAHMGGGTSVTLHKGGNVIDTNDALGGDGPISAERAGSLPGFPLVEMCFSGKYTKEEIKKRLVGKGGAVAWFGTNDFREIAAKADADPEGREALFLNGYCLGIAKYIASLTVDVCGKVDAIILTGGIAYSEKITAAITARVDFLAPVVVYPGENELESLAENGYSILSGESEIKTYDPNMSL</sequence>
<dbReference type="EC" id="2.7.2.7" evidence="9"/>
<evidence type="ECO:0000256" key="8">
    <source>
        <dbReference type="ARBA" id="ARBA00048596"/>
    </source>
</evidence>
<dbReference type="EMBL" id="JADILV010000012">
    <property type="protein sequence ID" value="MBO8482850.1"/>
    <property type="molecule type" value="Genomic_DNA"/>
</dbReference>
<evidence type="ECO:0000256" key="9">
    <source>
        <dbReference type="HAMAP-Rule" id="MF_00542"/>
    </source>
</evidence>
<dbReference type="GO" id="GO:0008776">
    <property type="term" value="F:acetate kinase activity"/>
    <property type="evidence" value="ECO:0007669"/>
    <property type="project" value="TreeGrafter"/>
</dbReference>
<dbReference type="CDD" id="cd24011">
    <property type="entry name" value="ASKHA_NBD_BK"/>
    <property type="match status" value="1"/>
</dbReference>
<dbReference type="GO" id="GO:0005737">
    <property type="term" value="C:cytoplasm"/>
    <property type="evidence" value="ECO:0007669"/>
    <property type="project" value="UniProtKB-SubCell"/>
</dbReference>
<dbReference type="NCBIfam" id="NF002834">
    <property type="entry name" value="PRK03011.1-5"/>
    <property type="match status" value="1"/>
</dbReference>
<keyword evidence="5 9" id="KW-0547">Nucleotide-binding</keyword>
<organism evidence="11 12">
    <name type="scientific">Candidatus Cryptobacteroides avicola</name>
    <dbReference type="NCBI Taxonomy" id="2840757"/>
    <lineage>
        <taxon>Bacteria</taxon>
        <taxon>Pseudomonadati</taxon>
        <taxon>Bacteroidota</taxon>
        <taxon>Bacteroidia</taxon>
        <taxon>Bacteroidales</taxon>
        <taxon>Candidatus Cryptobacteroides</taxon>
    </lineage>
</organism>
<reference evidence="11" key="2">
    <citation type="journal article" date="2021" name="PeerJ">
        <title>Extensive microbial diversity within the chicken gut microbiome revealed by metagenomics and culture.</title>
        <authorList>
            <person name="Gilroy R."/>
            <person name="Ravi A."/>
            <person name="Getino M."/>
            <person name="Pursley I."/>
            <person name="Horton D.L."/>
            <person name="Alikhan N.F."/>
            <person name="Baker D."/>
            <person name="Gharbi K."/>
            <person name="Hall N."/>
            <person name="Watson M."/>
            <person name="Adriaenssens E.M."/>
            <person name="Foster-Nyarko E."/>
            <person name="Jarju S."/>
            <person name="Secka A."/>
            <person name="Antonio M."/>
            <person name="Oren A."/>
            <person name="Chaudhuri R.R."/>
            <person name="La Ragione R."/>
            <person name="Hildebrand F."/>
            <person name="Pallen M.J."/>
        </authorList>
    </citation>
    <scope>NUCLEOTIDE SEQUENCE</scope>
    <source>
        <strain evidence="11">G3-8215</strain>
    </source>
</reference>
<dbReference type="AlphaFoldDB" id="A0A940DQB4"/>
<evidence type="ECO:0000256" key="5">
    <source>
        <dbReference type="ARBA" id="ARBA00022741"/>
    </source>
</evidence>
<keyword evidence="4 9" id="KW-0808">Transferase</keyword>
<dbReference type="SUPFAM" id="SSF53067">
    <property type="entry name" value="Actin-like ATPase domain"/>
    <property type="match status" value="2"/>
</dbReference>
<protein>
    <recommendedName>
        <fullName evidence="9">Probable butyrate kinase</fullName>
        <shortName evidence="9">BK</shortName>
        <ecNumber evidence="9">2.7.2.7</ecNumber>
    </recommendedName>
    <alternativeName>
        <fullName evidence="9">Branched-chain carboxylic acid kinase</fullName>
    </alternativeName>
</protein>
<dbReference type="NCBIfam" id="TIGR02707">
    <property type="entry name" value="butyr_kinase"/>
    <property type="match status" value="1"/>
</dbReference>
<evidence type="ECO:0000256" key="3">
    <source>
        <dbReference type="ARBA" id="ARBA00022490"/>
    </source>
</evidence>
<accession>A0A940DQB4</accession>
<dbReference type="PRINTS" id="PR00471">
    <property type="entry name" value="ACETATEKNASE"/>
</dbReference>
<dbReference type="InterPro" id="IPR000890">
    <property type="entry name" value="Aliphatic_acid_kin_short-chain"/>
</dbReference>
<name>A0A940DQB4_9BACT</name>
<dbReference type="Proteomes" id="UP000725002">
    <property type="component" value="Unassembled WGS sequence"/>
</dbReference>
<gene>
    <name evidence="9 11" type="primary">buk</name>
    <name evidence="11" type="ORF">IAB75_01845</name>
</gene>
<evidence type="ECO:0000256" key="1">
    <source>
        <dbReference type="ARBA" id="ARBA00004496"/>
    </source>
</evidence>
<evidence type="ECO:0000313" key="11">
    <source>
        <dbReference type="EMBL" id="MBO8482850.1"/>
    </source>
</evidence>
<comment type="catalytic activity">
    <reaction evidence="8 9">
        <text>butanoate + ATP = butanoyl phosphate + ADP</text>
        <dbReference type="Rhea" id="RHEA:13585"/>
        <dbReference type="ChEBI" id="CHEBI:17968"/>
        <dbReference type="ChEBI" id="CHEBI:30616"/>
        <dbReference type="ChEBI" id="CHEBI:58079"/>
        <dbReference type="ChEBI" id="CHEBI:456216"/>
        <dbReference type="EC" id="2.7.2.7"/>
    </reaction>
</comment>
<comment type="subcellular location">
    <subcellularLocation>
        <location evidence="1 9">Cytoplasm</location>
    </subcellularLocation>
</comment>
<dbReference type="GO" id="GO:0006083">
    <property type="term" value="P:acetate metabolic process"/>
    <property type="evidence" value="ECO:0007669"/>
    <property type="project" value="TreeGrafter"/>
</dbReference>
<evidence type="ECO:0000256" key="4">
    <source>
        <dbReference type="ARBA" id="ARBA00022679"/>
    </source>
</evidence>
<keyword evidence="7 9" id="KW-0067">ATP-binding</keyword>
<comment type="similarity">
    <text evidence="2 9 10">Belongs to the acetokinase family.</text>
</comment>
<dbReference type="GO" id="GO:0005524">
    <property type="term" value="F:ATP binding"/>
    <property type="evidence" value="ECO:0007669"/>
    <property type="project" value="UniProtKB-KW"/>
</dbReference>
<proteinExistence type="inferred from homology"/>
<dbReference type="PANTHER" id="PTHR21060:SF3">
    <property type="entry name" value="BUTYRATE KINASE 2-RELATED"/>
    <property type="match status" value="1"/>
</dbReference>
<evidence type="ECO:0000256" key="6">
    <source>
        <dbReference type="ARBA" id="ARBA00022777"/>
    </source>
</evidence>
<keyword evidence="3 9" id="KW-0963">Cytoplasm</keyword>
<dbReference type="PANTHER" id="PTHR21060">
    <property type="entry name" value="ACETATE KINASE"/>
    <property type="match status" value="1"/>
</dbReference>
<keyword evidence="6 9" id="KW-0418">Kinase</keyword>
<dbReference type="Pfam" id="PF00871">
    <property type="entry name" value="Acetate_kinase"/>
    <property type="match status" value="1"/>
</dbReference>
<evidence type="ECO:0000313" key="12">
    <source>
        <dbReference type="Proteomes" id="UP000725002"/>
    </source>
</evidence>
<dbReference type="InterPro" id="IPR023865">
    <property type="entry name" value="Aliphatic_acid_kinase_CS"/>
</dbReference>
<dbReference type="HAMAP" id="MF_00542">
    <property type="entry name" value="Butyrate_kinase"/>
    <property type="match status" value="1"/>
</dbReference>
<reference evidence="11" key="1">
    <citation type="submission" date="2020-10" db="EMBL/GenBank/DDBJ databases">
        <authorList>
            <person name="Gilroy R."/>
        </authorList>
    </citation>
    <scope>NUCLEOTIDE SEQUENCE</scope>
    <source>
        <strain evidence="11">G3-8215</strain>
    </source>
</reference>
<dbReference type="PROSITE" id="PS01075">
    <property type="entry name" value="ACETATE_KINASE_1"/>
    <property type="match status" value="1"/>
</dbReference>
<comment type="caution">
    <text evidence="11">The sequence shown here is derived from an EMBL/GenBank/DDBJ whole genome shotgun (WGS) entry which is preliminary data.</text>
</comment>
<dbReference type="InterPro" id="IPR043129">
    <property type="entry name" value="ATPase_NBD"/>
</dbReference>
<dbReference type="PIRSF" id="PIRSF036458">
    <property type="entry name" value="Butyrate_kin"/>
    <property type="match status" value="1"/>
</dbReference>
<dbReference type="GO" id="GO:0047761">
    <property type="term" value="F:butyrate kinase activity"/>
    <property type="evidence" value="ECO:0007669"/>
    <property type="project" value="UniProtKB-UniRule"/>
</dbReference>
<evidence type="ECO:0000256" key="10">
    <source>
        <dbReference type="RuleBase" id="RU003835"/>
    </source>
</evidence>
<dbReference type="Gene3D" id="3.30.420.40">
    <property type="match status" value="2"/>
</dbReference>
<evidence type="ECO:0000256" key="7">
    <source>
        <dbReference type="ARBA" id="ARBA00022840"/>
    </source>
</evidence>
<dbReference type="InterPro" id="IPR011245">
    <property type="entry name" value="Butyrate_kin"/>
</dbReference>
<evidence type="ECO:0000256" key="2">
    <source>
        <dbReference type="ARBA" id="ARBA00008748"/>
    </source>
</evidence>